<feature type="transmembrane region" description="Helical" evidence="1">
    <location>
        <begin position="77"/>
        <end position="96"/>
    </location>
</feature>
<feature type="transmembrane region" description="Helical" evidence="1">
    <location>
        <begin position="55"/>
        <end position="71"/>
    </location>
</feature>
<sequence>MKSSAFQPLILIVLGLLWFLKSSALLPDTTTLLALLLAASGVVLLVVDGLTKSTVVTAPMLMYAGVAVYLFDEDKLRLSHMLSLGMILLGLLMLIARSERIPERRQRHIAGND</sequence>
<keyword evidence="1" id="KW-1133">Transmembrane helix</keyword>
<comment type="caution">
    <text evidence="2">The sequence shown here is derived from an EMBL/GenBank/DDBJ whole genome shotgun (WGS) entry which is preliminary data.</text>
</comment>
<name>A0ABT5IXK9_9NEIS</name>
<keyword evidence="1" id="KW-0812">Transmembrane</keyword>
<protein>
    <submittedName>
        <fullName evidence="2">Uncharacterized protein</fullName>
    </submittedName>
</protein>
<evidence type="ECO:0000313" key="2">
    <source>
        <dbReference type="EMBL" id="MDC7717301.1"/>
    </source>
</evidence>
<proteinExistence type="predicted"/>
<evidence type="ECO:0000313" key="3">
    <source>
        <dbReference type="Proteomes" id="UP001219956"/>
    </source>
</evidence>
<dbReference type="EMBL" id="JAQQLF010000009">
    <property type="protein sequence ID" value="MDC7717301.1"/>
    <property type="molecule type" value="Genomic_DNA"/>
</dbReference>
<dbReference type="Proteomes" id="UP001219956">
    <property type="component" value="Unassembled WGS sequence"/>
</dbReference>
<reference evidence="2 3" key="1">
    <citation type="submission" date="2023-01" db="EMBL/GenBank/DDBJ databases">
        <title>Novel species of the genus Vogesella isolated from rivers.</title>
        <authorList>
            <person name="Lu H."/>
        </authorList>
    </citation>
    <scope>NUCLEOTIDE SEQUENCE [LARGE SCALE GENOMIC DNA]</scope>
    <source>
        <strain evidence="2 3">DC21W</strain>
    </source>
</reference>
<feature type="transmembrane region" description="Helical" evidence="1">
    <location>
        <begin position="34"/>
        <end position="50"/>
    </location>
</feature>
<organism evidence="2 3">
    <name type="scientific">Vogesella aquatica</name>
    <dbReference type="NCBI Taxonomy" id="2984206"/>
    <lineage>
        <taxon>Bacteria</taxon>
        <taxon>Pseudomonadati</taxon>
        <taxon>Pseudomonadota</taxon>
        <taxon>Betaproteobacteria</taxon>
        <taxon>Neisseriales</taxon>
        <taxon>Chromobacteriaceae</taxon>
        <taxon>Vogesella</taxon>
    </lineage>
</organism>
<keyword evidence="3" id="KW-1185">Reference proteome</keyword>
<keyword evidence="1" id="KW-0472">Membrane</keyword>
<accession>A0ABT5IXK9</accession>
<dbReference type="RefSeq" id="WP_272751637.1">
    <property type="nucleotide sequence ID" value="NZ_JAQQLF010000009.1"/>
</dbReference>
<gene>
    <name evidence="2" type="ORF">PQU95_08775</name>
</gene>
<evidence type="ECO:0000256" key="1">
    <source>
        <dbReference type="SAM" id="Phobius"/>
    </source>
</evidence>